<evidence type="ECO:0000313" key="2">
    <source>
        <dbReference type="EMBL" id="SDH11711.1"/>
    </source>
</evidence>
<reference evidence="2 3" key="1">
    <citation type="submission" date="2016-10" db="EMBL/GenBank/DDBJ databases">
        <authorList>
            <person name="de Groot N.N."/>
        </authorList>
    </citation>
    <scope>NUCLEOTIDE SEQUENCE [LARGE SCALE GENOMIC DNA]</scope>
    <source>
        <strain evidence="2 3">DSM 23142</strain>
    </source>
</reference>
<feature type="transmembrane region" description="Helical" evidence="1">
    <location>
        <begin position="200"/>
        <end position="218"/>
    </location>
</feature>
<dbReference type="STRING" id="370764.SAMN04489810_2154"/>
<organism evidence="2 3">
    <name type="scientific">Microbacterium pygmaeum</name>
    <dbReference type="NCBI Taxonomy" id="370764"/>
    <lineage>
        <taxon>Bacteria</taxon>
        <taxon>Bacillati</taxon>
        <taxon>Actinomycetota</taxon>
        <taxon>Actinomycetes</taxon>
        <taxon>Micrococcales</taxon>
        <taxon>Microbacteriaceae</taxon>
        <taxon>Microbacterium</taxon>
    </lineage>
</organism>
<accession>A0A1G7ZSQ6</accession>
<evidence type="ECO:0000313" key="3">
    <source>
        <dbReference type="Proteomes" id="UP000199009"/>
    </source>
</evidence>
<dbReference type="Pfam" id="PF11139">
    <property type="entry name" value="SfLAP"/>
    <property type="match status" value="1"/>
</dbReference>
<dbReference type="OrthoDB" id="4462109at2"/>
<dbReference type="EMBL" id="LT629692">
    <property type="protein sequence ID" value="SDH11711.1"/>
    <property type="molecule type" value="Genomic_DNA"/>
</dbReference>
<sequence>MPALLHMLPLAVAVAISSVPIMVTLFILLSANRARSALPFMTGWVVGIAIAVCLGALLARAVPTSKTERHADTALGIAEIVVGFALVGLGIFSWFHSRGKESSSGPKWLSSGTKLGPWRSLGLGLLLNARPKGILLAIAAGLTLQADAKDPPLAVVAVVLYTIVAASTVAVPIIATSAAPTRMEPRLVSARGWLARNGHTLTAVILVLVGLIVVWMGIERL</sequence>
<feature type="transmembrane region" description="Helical" evidence="1">
    <location>
        <begin position="74"/>
        <end position="95"/>
    </location>
</feature>
<keyword evidence="1" id="KW-0472">Membrane</keyword>
<keyword evidence="1" id="KW-1133">Transmembrane helix</keyword>
<dbReference type="AlphaFoldDB" id="A0A1G7ZSQ6"/>
<feature type="transmembrane region" description="Helical" evidence="1">
    <location>
        <begin position="41"/>
        <end position="62"/>
    </location>
</feature>
<dbReference type="InterPro" id="IPR021315">
    <property type="entry name" value="Gap/Sap"/>
</dbReference>
<dbReference type="Proteomes" id="UP000199009">
    <property type="component" value="Chromosome I"/>
</dbReference>
<keyword evidence="1" id="KW-0812">Transmembrane</keyword>
<feature type="transmembrane region" description="Helical" evidence="1">
    <location>
        <begin position="116"/>
        <end position="142"/>
    </location>
</feature>
<feature type="transmembrane region" description="Helical" evidence="1">
    <location>
        <begin position="154"/>
        <end position="179"/>
    </location>
</feature>
<gene>
    <name evidence="2" type="ORF">SAMN04489810_2154</name>
</gene>
<dbReference type="RefSeq" id="WP_091489607.1">
    <property type="nucleotide sequence ID" value="NZ_LT629692.1"/>
</dbReference>
<protein>
    <submittedName>
        <fullName evidence="2">Sap, sulfolipid-1-addressing protein</fullName>
    </submittedName>
</protein>
<feature type="transmembrane region" description="Helical" evidence="1">
    <location>
        <begin position="6"/>
        <end position="29"/>
    </location>
</feature>
<proteinExistence type="predicted"/>
<evidence type="ECO:0000256" key="1">
    <source>
        <dbReference type="SAM" id="Phobius"/>
    </source>
</evidence>
<keyword evidence="3" id="KW-1185">Reference proteome</keyword>
<name>A0A1G7ZSQ6_9MICO</name>